<dbReference type="EMBL" id="CAJJDN010000124">
    <property type="protein sequence ID" value="CAD8120170.1"/>
    <property type="molecule type" value="Genomic_DNA"/>
</dbReference>
<proteinExistence type="predicted"/>
<dbReference type="AlphaFoldDB" id="A0A8S1R0M8"/>
<accession>A0A8S1R0M8</accession>
<name>A0A8S1R0M8_9CILI</name>
<dbReference type="Proteomes" id="UP000692954">
    <property type="component" value="Unassembled WGS sequence"/>
</dbReference>
<gene>
    <name evidence="1" type="ORF">PSON_ATCC_30995.1.T1240183</name>
</gene>
<organism evidence="1 2">
    <name type="scientific">Paramecium sonneborni</name>
    <dbReference type="NCBI Taxonomy" id="65129"/>
    <lineage>
        <taxon>Eukaryota</taxon>
        <taxon>Sar</taxon>
        <taxon>Alveolata</taxon>
        <taxon>Ciliophora</taxon>
        <taxon>Intramacronucleata</taxon>
        <taxon>Oligohymenophorea</taxon>
        <taxon>Peniculida</taxon>
        <taxon>Parameciidae</taxon>
        <taxon>Paramecium</taxon>
    </lineage>
</organism>
<reference evidence="1" key="1">
    <citation type="submission" date="2021-01" db="EMBL/GenBank/DDBJ databases">
        <authorList>
            <consortium name="Genoscope - CEA"/>
            <person name="William W."/>
        </authorList>
    </citation>
    <scope>NUCLEOTIDE SEQUENCE</scope>
</reference>
<evidence type="ECO:0000313" key="2">
    <source>
        <dbReference type="Proteomes" id="UP000692954"/>
    </source>
</evidence>
<protein>
    <submittedName>
        <fullName evidence="1">Uncharacterized protein</fullName>
    </submittedName>
</protein>
<keyword evidence="2" id="KW-1185">Reference proteome</keyword>
<sequence length="84" mass="10123">MFDTAKKKTQKKKNRTDAKFEAQLFFTIMENIQSATTISFINKNLFFRDYPKSSKDTTMILLLIQFFLEYQFFDYHMIQKRSNG</sequence>
<evidence type="ECO:0000313" key="1">
    <source>
        <dbReference type="EMBL" id="CAD8120170.1"/>
    </source>
</evidence>
<comment type="caution">
    <text evidence="1">The sequence shown here is derived from an EMBL/GenBank/DDBJ whole genome shotgun (WGS) entry which is preliminary data.</text>
</comment>